<dbReference type="InterPro" id="IPR000073">
    <property type="entry name" value="AB_hydrolase_1"/>
</dbReference>
<dbReference type="RefSeq" id="WP_216008879.1">
    <property type="nucleotide sequence ID" value="NZ_JAHKPV010000021.1"/>
</dbReference>
<dbReference type="Proteomes" id="UP000753376">
    <property type="component" value="Unassembled WGS sequence"/>
</dbReference>
<dbReference type="PANTHER" id="PTHR43689:SF8">
    <property type="entry name" value="ALPHA_BETA-HYDROLASES SUPERFAMILY PROTEIN"/>
    <property type="match status" value="1"/>
</dbReference>
<evidence type="ECO:0000313" key="2">
    <source>
        <dbReference type="EMBL" id="MBU2875051.1"/>
    </source>
</evidence>
<evidence type="ECO:0000313" key="3">
    <source>
        <dbReference type="Proteomes" id="UP000753376"/>
    </source>
</evidence>
<comment type="caution">
    <text evidence="2">The sequence shown here is derived from an EMBL/GenBank/DDBJ whole genome shotgun (WGS) entry which is preliminary data.</text>
</comment>
<gene>
    <name evidence="2" type="ORF">KO508_13670</name>
</gene>
<organism evidence="2 3">
    <name type="scientific">Marinobacter salexigens</name>
    <dbReference type="NCBI Taxonomy" id="1925763"/>
    <lineage>
        <taxon>Bacteria</taxon>
        <taxon>Pseudomonadati</taxon>
        <taxon>Pseudomonadota</taxon>
        <taxon>Gammaproteobacteria</taxon>
        <taxon>Pseudomonadales</taxon>
        <taxon>Marinobacteraceae</taxon>
        <taxon>Marinobacter</taxon>
    </lineage>
</organism>
<dbReference type="EMBL" id="JAHKPV010000021">
    <property type="protein sequence ID" value="MBU2875051.1"/>
    <property type="molecule type" value="Genomic_DNA"/>
</dbReference>
<keyword evidence="3" id="KW-1185">Reference proteome</keyword>
<reference evidence="2 3" key="1">
    <citation type="submission" date="2021-05" db="EMBL/GenBank/DDBJ databases">
        <title>Draft genomes of bacteria isolated from model marine particles.</title>
        <authorList>
            <person name="Datta M.S."/>
            <person name="Schwartzman J.A."/>
            <person name="Enke T.N."/>
            <person name="Saavedra J."/>
            <person name="Cermak N."/>
            <person name="Cordero O.X."/>
        </authorList>
    </citation>
    <scope>NUCLEOTIDE SEQUENCE [LARGE SCALE GENOMIC DNA]</scope>
    <source>
        <strain evidence="2 3">D2M19</strain>
    </source>
</reference>
<name>A0ABS6AA63_9GAMM</name>
<sequence length="267" mass="29768">MHSTYKQEHFVSTPTGGIYVKSWSPEASPQTSTMAPVVLFHDSLGSVDLWRDFPEQLALSLGRKVIAYDRPGFGRSYIRTEKLETDFIHSEASGPFAAIHHELGIEAFIALGHSVGGPMAAECAASFPEQCIALITEAAQAFVEDRTVEGIQDAKQVFTQDGQIDRLRKYHGEKAEWVLSAWTDTWLSEEFRHWNLKETLTKVHCPVLAIHGEDDEFGSGAHPELYTSLPAGPCVMELLKDCGHVPHREKLDIVTAVIERFCRDYVG</sequence>
<proteinExistence type="predicted"/>
<keyword evidence="2" id="KW-0378">Hydrolase</keyword>
<dbReference type="GO" id="GO:0016787">
    <property type="term" value="F:hydrolase activity"/>
    <property type="evidence" value="ECO:0007669"/>
    <property type="project" value="UniProtKB-KW"/>
</dbReference>
<protein>
    <submittedName>
        <fullName evidence="2">Alpha/beta hydrolase</fullName>
    </submittedName>
</protein>
<evidence type="ECO:0000259" key="1">
    <source>
        <dbReference type="Pfam" id="PF00561"/>
    </source>
</evidence>
<dbReference type="Pfam" id="PF00561">
    <property type="entry name" value="Abhydrolase_1"/>
    <property type="match status" value="1"/>
</dbReference>
<dbReference type="PANTHER" id="PTHR43689">
    <property type="entry name" value="HYDROLASE"/>
    <property type="match status" value="1"/>
</dbReference>
<accession>A0ABS6AA63</accession>
<feature type="domain" description="AB hydrolase-1" evidence="1">
    <location>
        <begin position="36"/>
        <end position="146"/>
    </location>
</feature>